<evidence type="ECO:0000259" key="4">
    <source>
        <dbReference type="Pfam" id="PF04802"/>
    </source>
</evidence>
<evidence type="ECO:0000256" key="1">
    <source>
        <dbReference type="ARBA" id="ARBA00004123"/>
    </source>
</evidence>
<feature type="compositionally biased region" description="Polar residues" evidence="3">
    <location>
        <begin position="54"/>
        <end position="63"/>
    </location>
</feature>
<feature type="compositionally biased region" description="Polar residues" evidence="3">
    <location>
        <begin position="1114"/>
        <end position="1124"/>
    </location>
</feature>
<feature type="compositionally biased region" description="Polar residues" evidence="3">
    <location>
        <begin position="1068"/>
        <end position="1078"/>
    </location>
</feature>
<feature type="compositionally biased region" description="Acidic residues" evidence="3">
    <location>
        <begin position="41"/>
        <end position="53"/>
    </location>
</feature>
<evidence type="ECO:0000256" key="2">
    <source>
        <dbReference type="ARBA" id="ARBA00023242"/>
    </source>
</evidence>
<feature type="compositionally biased region" description="Basic and acidic residues" evidence="3">
    <location>
        <begin position="480"/>
        <end position="492"/>
    </location>
</feature>
<feature type="compositionally biased region" description="Acidic residues" evidence="3">
    <location>
        <begin position="1"/>
        <end position="12"/>
    </location>
</feature>
<feature type="domain" description="PP4R3 EVH1-like" evidence="5">
    <location>
        <begin position="81"/>
        <end position="176"/>
    </location>
</feature>
<feature type="compositionally biased region" description="Acidic residues" evidence="3">
    <location>
        <begin position="889"/>
        <end position="907"/>
    </location>
</feature>
<dbReference type="GO" id="GO:0072542">
    <property type="term" value="F:protein phosphatase activator activity"/>
    <property type="evidence" value="ECO:0007669"/>
    <property type="project" value="TreeGrafter"/>
</dbReference>
<dbReference type="InterPro" id="IPR006887">
    <property type="entry name" value="P4R3-like_central_dom"/>
</dbReference>
<dbReference type="SUPFAM" id="SSF48371">
    <property type="entry name" value="ARM repeat"/>
    <property type="match status" value="1"/>
</dbReference>
<dbReference type="VEuPathDB" id="FungiDB:AAP_01117"/>
<feature type="region of interest" description="Disordered" evidence="3">
    <location>
        <begin position="870"/>
        <end position="1026"/>
    </location>
</feature>
<gene>
    <name evidence="6" type="ORF">AAP_01117</name>
</gene>
<feature type="domain" description="Serine/threonine-protein phosphatase 4 regulatory subunit 3-like central" evidence="4">
    <location>
        <begin position="210"/>
        <end position="790"/>
    </location>
</feature>
<evidence type="ECO:0000256" key="3">
    <source>
        <dbReference type="SAM" id="MobiDB-lite"/>
    </source>
</evidence>
<evidence type="ECO:0000313" key="6">
    <source>
        <dbReference type="EMBL" id="KZZ96344.1"/>
    </source>
</evidence>
<evidence type="ECO:0000313" key="7">
    <source>
        <dbReference type="Proteomes" id="UP000242877"/>
    </source>
</evidence>
<dbReference type="PANTHER" id="PTHR23318">
    <property type="entry name" value="ATP SYNTHASE GAMMA-RELATED"/>
    <property type="match status" value="1"/>
</dbReference>
<feature type="compositionally biased region" description="Polar residues" evidence="3">
    <location>
        <begin position="922"/>
        <end position="951"/>
    </location>
</feature>
<dbReference type="InterPro" id="IPR051137">
    <property type="entry name" value="PP4R3-like"/>
</dbReference>
<feature type="region of interest" description="Disordered" evidence="3">
    <location>
        <begin position="479"/>
        <end position="533"/>
    </location>
</feature>
<dbReference type="GO" id="GO:0006974">
    <property type="term" value="P:DNA damage response"/>
    <property type="evidence" value="ECO:0007669"/>
    <property type="project" value="TreeGrafter"/>
</dbReference>
<keyword evidence="2" id="KW-0539">Nucleus</keyword>
<dbReference type="OrthoDB" id="27483at2759"/>
<dbReference type="InterPro" id="IPR016024">
    <property type="entry name" value="ARM-type_fold"/>
</dbReference>
<feature type="region of interest" description="Disordered" evidence="3">
    <location>
        <begin position="1041"/>
        <end position="1142"/>
    </location>
</feature>
<dbReference type="InterPro" id="IPR011993">
    <property type="entry name" value="PH-like_dom_sf"/>
</dbReference>
<comment type="subcellular location">
    <subcellularLocation>
        <location evidence="1">Nucleus</location>
    </subcellularLocation>
</comment>
<dbReference type="GO" id="GO:0030289">
    <property type="term" value="C:protein phosphatase 4 complex"/>
    <property type="evidence" value="ECO:0007669"/>
    <property type="project" value="TreeGrafter"/>
</dbReference>
<feature type="compositionally biased region" description="Polar residues" evidence="3">
    <location>
        <begin position="508"/>
        <end position="517"/>
    </location>
</feature>
<dbReference type="Pfam" id="PF22972">
    <property type="entry name" value="EVH1_PP4R3"/>
    <property type="match status" value="1"/>
</dbReference>
<feature type="compositionally biased region" description="Polar residues" evidence="3">
    <location>
        <begin position="999"/>
        <end position="1021"/>
    </location>
</feature>
<organism evidence="6 7">
    <name type="scientific">Ascosphaera apis ARSEF 7405</name>
    <dbReference type="NCBI Taxonomy" id="392613"/>
    <lineage>
        <taxon>Eukaryota</taxon>
        <taxon>Fungi</taxon>
        <taxon>Dikarya</taxon>
        <taxon>Ascomycota</taxon>
        <taxon>Pezizomycotina</taxon>
        <taxon>Eurotiomycetes</taxon>
        <taxon>Eurotiomycetidae</taxon>
        <taxon>Onygenales</taxon>
        <taxon>Ascosphaeraceae</taxon>
        <taxon>Ascosphaera</taxon>
    </lineage>
</organism>
<dbReference type="PANTHER" id="PTHR23318:SF0">
    <property type="entry name" value="SERINE_THREONINE-PROTEIN PHOSPHATASE 4 REGULATORY SUBUNIT 3"/>
    <property type="match status" value="1"/>
</dbReference>
<keyword evidence="7" id="KW-1185">Reference proteome</keyword>
<feature type="compositionally biased region" description="Polar residues" evidence="3">
    <location>
        <begin position="524"/>
        <end position="533"/>
    </location>
</feature>
<feature type="region of interest" description="Disordered" evidence="3">
    <location>
        <begin position="1"/>
        <end position="80"/>
    </location>
</feature>
<evidence type="ECO:0000259" key="5">
    <source>
        <dbReference type="Pfam" id="PF22972"/>
    </source>
</evidence>
<protein>
    <submittedName>
        <fullName evidence="6">Uncharacterized protein</fullName>
    </submittedName>
</protein>
<accession>A0A168CA62</accession>
<dbReference type="Proteomes" id="UP000242877">
    <property type="component" value="Unassembled WGS sequence"/>
</dbReference>
<sequence length="1142" mass="128782">MDKEQAEEDIAQMDDQAGIEHSNAPVDAQEDTQTQERCAQTEDDAEANSDEEVQSQIQTQAQLQPPEEPGAPAVIPRPEERKRVKVYELRASDWHDRGTGMCYADTNEAEPMIYVESEETPGTMLLQSKVMKKDVYQKQQDTLIVWTDLSGTDMALSFQEAEGCASIWNFVTTVQTYFQNSQDDSVSEDAREGVLIPLLPLPTLDNLPDIERIFQIADNTIQNRDILVKYLLQEDYMSKLVPLVTEAETYESLPHLHRLCNIMKMIILLNDNAIVEALVDDEIVEGVVGALEYDPEFSTHKANHRQYLRDRSRYKEVVPIEDPMIRHKIRCTWRLQYLKDVVLARIIDDPTFSILNSLIFFNQVTIVQHLQHNTTFLQDLFALFRVDDNEPQNMRRKEDALRFLYQCTTVAKTLQPPARNALYVDFVDHGVFDAIAFALSHPTSTYRATGVDILMSFLDHDQGTMREYMLLFKRGSLQRSDLEPREDQGRAQEEDEPEPQEDKPQAANPESQETQYFDTRESSQEPNEGSQYEPQHLLTDTLIDLLHIEPDLGVKMQISDSLKILLEPVWFFGDSYGLPLTADDIRQVRRAETLKPGVPGSAGTDSRLDALIMRRRFDVSMIRLFAPLKKLKDMDLSELTFQEAAAHEHLLDILSCFLRSHVQWGKRFIYCQQLIPRIAQILDAPQEHLKLAALQTFRTLIHVNDTFYFGEMSRNDVYGKLLKIIIDTIPRDSLLNSTCLEFFESITRQTANKDGSLRPVIFHLGANHRNTLERLTEMDTFRKILIKYDQMLGFAPSLNMAYLTSDDTDIADTDIENGVRRPRVIAGGQIGYQGLSEDREQDDYLEAMDDDDDGFEAQGQADQADLTLLHGHPAPTVSPSPSTKPLVDYPDDDDEDEQEEAQDEQQGEEQLQRELEQSTEQASSPLGTPSTSPQSRSQENQGSVGTPTTSPALAAVTQEEQLAAIARGLAEKRRREEDDDDELMKLSGNARKRAASGTDAISSQGDVQQGSNSNATTSQISIGKAPRKGISFSSLGSWFTGNNAFNSAKRRNESTDEESDGGVHKKIQLNQPEDQSVLDSSIERREDDDDDEHADESATAEPLTSESDEENVTEGKSISPSSQDAVRRMEESIAAAGGELPK</sequence>
<reference evidence="6 7" key="1">
    <citation type="journal article" date="2016" name="Genome Biol. Evol.">
        <title>Divergent and convergent evolution of fungal pathogenicity.</title>
        <authorList>
            <person name="Shang Y."/>
            <person name="Xiao G."/>
            <person name="Zheng P."/>
            <person name="Cen K."/>
            <person name="Zhan S."/>
            <person name="Wang C."/>
        </authorList>
    </citation>
    <scope>NUCLEOTIDE SEQUENCE [LARGE SCALE GENOMIC DNA]</scope>
    <source>
        <strain evidence="6 7">ARSEF 7405</strain>
    </source>
</reference>
<dbReference type="Gene3D" id="2.30.29.30">
    <property type="entry name" value="Pleckstrin-homology domain (PH domain)/Phosphotyrosine-binding domain (PTB)"/>
    <property type="match status" value="1"/>
</dbReference>
<name>A0A168CA62_9EURO</name>
<dbReference type="GO" id="GO:0005654">
    <property type="term" value="C:nucleoplasm"/>
    <property type="evidence" value="ECO:0007669"/>
    <property type="project" value="TreeGrafter"/>
</dbReference>
<dbReference type="Pfam" id="PF04802">
    <property type="entry name" value="PP4R3"/>
    <property type="match status" value="1"/>
</dbReference>
<dbReference type="EMBL" id="AZGZ01000003">
    <property type="protein sequence ID" value="KZZ96344.1"/>
    <property type="molecule type" value="Genomic_DNA"/>
</dbReference>
<dbReference type="InterPro" id="IPR055236">
    <property type="entry name" value="EVH1_PP4R3"/>
</dbReference>
<comment type="caution">
    <text evidence="6">The sequence shown here is derived from an EMBL/GenBank/DDBJ whole genome shotgun (WGS) entry which is preliminary data.</text>
</comment>
<dbReference type="AlphaFoldDB" id="A0A168CA62"/>
<proteinExistence type="predicted"/>